<evidence type="ECO:0000256" key="1">
    <source>
        <dbReference type="ARBA" id="ARBA00022448"/>
    </source>
</evidence>
<dbReference type="CDD" id="cd02947">
    <property type="entry name" value="TRX_family"/>
    <property type="match status" value="1"/>
</dbReference>
<dbReference type="PROSITE" id="PS51352">
    <property type="entry name" value="THIOREDOXIN_2"/>
    <property type="match status" value="1"/>
</dbReference>
<dbReference type="RefSeq" id="WP_076959819.1">
    <property type="nucleotide sequence ID" value="NZ_MLCO01000287.1"/>
</dbReference>
<dbReference type="Gene3D" id="2.30.30.380">
    <property type="entry name" value="Zn-finger domain of Sec23/24"/>
    <property type="match status" value="1"/>
</dbReference>
<sequence length="151" mass="15832">MDAAPITLVCPHCSAINRLAETRLAAGPRCGACHAPVFEGRPLALDEAGFRRHLAHDGVPLLVDFWASWCGPCRAMAPQFEAAARSLEPQFRLAKVSTEEAPALAQSLNITGIPALLLFRGGREVARQAGALAAGQIAAWARQKAGGQAAA</sequence>
<reference evidence="6 7" key="1">
    <citation type="submission" date="2016-10" db="EMBL/GenBank/DDBJ databases">
        <title>Draft Genome sequence of Roseomonas sp. strain M3.</title>
        <authorList>
            <person name="Subhash Y."/>
            <person name="Lee S."/>
        </authorList>
    </citation>
    <scope>NUCLEOTIDE SEQUENCE [LARGE SCALE GENOMIC DNA]</scope>
    <source>
        <strain evidence="6 7">M3</strain>
    </source>
</reference>
<dbReference type="SUPFAM" id="SSF52833">
    <property type="entry name" value="Thioredoxin-like"/>
    <property type="match status" value="1"/>
</dbReference>
<dbReference type="GO" id="GO:0015035">
    <property type="term" value="F:protein-disulfide reductase activity"/>
    <property type="evidence" value="ECO:0007669"/>
    <property type="project" value="TreeGrafter"/>
</dbReference>
<dbReference type="InterPro" id="IPR013766">
    <property type="entry name" value="Thioredoxin_domain"/>
</dbReference>
<evidence type="ECO:0000256" key="4">
    <source>
        <dbReference type="ARBA" id="ARBA00023284"/>
    </source>
</evidence>
<evidence type="ECO:0000256" key="3">
    <source>
        <dbReference type="ARBA" id="ARBA00023157"/>
    </source>
</evidence>
<organism evidence="6 7">
    <name type="scientific">Teichococcus deserti</name>
    <dbReference type="NCBI Taxonomy" id="1817963"/>
    <lineage>
        <taxon>Bacteria</taxon>
        <taxon>Pseudomonadati</taxon>
        <taxon>Pseudomonadota</taxon>
        <taxon>Alphaproteobacteria</taxon>
        <taxon>Acetobacterales</taxon>
        <taxon>Roseomonadaceae</taxon>
        <taxon>Roseomonas</taxon>
    </lineage>
</organism>
<keyword evidence="1" id="KW-0813">Transport</keyword>
<gene>
    <name evidence="6" type="ORF">BKE38_24015</name>
</gene>
<dbReference type="Pfam" id="PF21352">
    <property type="entry name" value="Zn_ribbon_Thio2"/>
    <property type="match status" value="1"/>
</dbReference>
<dbReference type="InterPro" id="IPR036249">
    <property type="entry name" value="Thioredoxin-like_sf"/>
</dbReference>
<protein>
    <submittedName>
        <fullName evidence="6">Thiol reductase thioredoxin</fullName>
    </submittedName>
</protein>
<comment type="caution">
    <text evidence="6">The sequence shown here is derived from an EMBL/GenBank/DDBJ whole genome shotgun (WGS) entry which is preliminary data.</text>
</comment>
<dbReference type="GO" id="GO:0005829">
    <property type="term" value="C:cytosol"/>
    <property type="evidence" value="ECO:0007669"/>
    <property type="project" value="TreeGrafter"/>
</dbReference>
<dbReference type="EMBL" id="MLCO01000287">
    <property type="protein sequence ID" value="ONG47299.1"/>
    <property type="molecule type" value="Genomic_DNA"/>
</dbReference>
<dbReference type="PROSITE" id="PS00194">
    <property type="entry name" value="THIOREDOXIN_1"/>
    <property type="match status" value="1"/>
</dbReference>
<evidence type="ECO:0000256" key="2">
    <source>
        <dbReference type="ARBA" id="ARBA00022982"/>
    </source>
</evidence>
<dbReference type="AlphaFoldDB" id="A0A1V2GVY3"/>
<keyword evidence="4" id="KW-0676">Redox-active center</keyword>
<accession>A0A1V2GVY3</accession>
<name>A0A1V2GVY3_9PROT</name>
<evidence type="ECO:0000313" key="6">
    <source>
        <dbReference type="EMBL" id="ONG47299.1"/>
    </source>
</evidence>
<dbReference type="GO" id="GO:0045454">
    <property type="term" value="P:cell redox homeostasis"/>
    <property type="evidence" value="ECO:0007669"/>
    <property type="project" value="TreeGrafter"/>
</dbReference>
<keyword evidence="3" id="KW-1015">Disulfide bond</keyword>
<evidence type="ECO:0000313" key="7">
    <source>
        <dbReference type="Proteomes" id="UP000188879"/>
    </source>
</evidence>
<dbReference type="PANTHER" id="PTHR45663:SF11">
    <property type="entry name" value="GEO12009P1"/>
    <property type="match status" value="1"/>
</dbReference>
<proteinExistence type="predicted"/>
<dbReference type="Pfam" id="PF00085">
    <property type="entry name" value="Thioredoxin"/>
    <property type="match status" value="1"/>
</dbReference>
<dbReference type="InterPro" id="IPR017937">
    <property type="entry name" value="Thioredoxin_CS"/>
</dbReference>
<dbReference type="PRINTS" id="PR00421">
    <property type="entry name" value="THIOREDOXIN"/>
</dbReference>
<evidence type="ECO:0000259" key="5">
    <source>
        <dbReference type="PROSITE" id="PS51352"/>
    </source>
</evidence>
<keyword evidence="7" id="KW-1185">Reference proteome</keyword>
<dbReference type="OrthoDB" id="9790390at2"/>
<dbReference type="Proteomes" id="UP000188879">
    <property type="component" value="Unassembled WGS sequence"/>
</dbReference>
<dbReference type="InterPro" id="IPR049299">
    <property type="entry name" value="Thio2_N"/>
</dbReference>
<dbReference type="PANTHER" id="PTHR45663">
    <property type="entry name" value="GEO12009P1"/>
    <property type="match status" value="1"/>
</dbReference>
<feature type="domain" description="Thioredoxin" evidence="5">
    <location>
        <begin position="24"/>
        <end position="146"/>
    </location>
</feature>
<keyword evidence="2" id="KW-0249">Electron transport</keyword>
<dbReference type="Gene3D" id="3.40.30.10">
    <property type="entry name" value="Glutaredoxin"/>
    <property type="match status" value="1"/>
</dbReference>